<keyword evidence="11" id="KW-1185">Reference proteome</keyword>
<dbReference type="EMBL" id="JAODUO010001588">
    <property type="protein sequence ID" value="KAK2161321.1"/>
    <property type="molecule type" value="Genomic_DNA"/>
</dbReference>
<dbReference type="Gene3D" id="3.30.2160.10">
    <property type="entry name" value="Hect, E3 ligase catalytic domain"/>
    <property type="match status" value="1"/>
</dbReference>
<feature type="active site" description="Glycyl thioester intermediate" evidence="7">
    <location>
        <position position="1027"/>
    </location>
</feature>
<dbReference type="Gene3D" id="3.30.2410.10">
    <property type="entry name" value="Hect, E3 ligase catalytic domain"/>
    <property type="match status" value="1"/>
</dbReference>
<accession>A0AAD9NAR8</accession>
<dbReference type="FunFam" id="3.30.2160.10:FF:000008">
    <property type="entry name" value="Apoptosis-resistant E3 ubiquitin protein ligase 1"/>
    <property type="match status" value="1"/>
</dbReference>
<feature type="repeat" description="Filamin" evidence="6">
    <location>
        <begin position="303"/>
        <end position="392"/>
    </location>
</feature>
<feature type="transmembrane region" description="Helical" evidence="8">
    <location>
        <begin position="241"/>
        <end position="262"/>
    </location>
</feature>
<feature type="transmembrane region" description="Helical" evidence="8">
    <location>
        <begin position="6"/>
        <end position="25"/>
    </location>
</feature>
<protein>
    <recommendedName>
        <fullName evidence="3">HECT-type E3 ubiquitin transferase</fullName>
        <ecNumber evidence="3">2.3.2.26</ecNumber>
    </recommendedName>
</protein>
<dbReference type="GO" id="GO:0006511">
    <property type="term" value="P:ubiquitin-dependent protein catabolic process"/>
    <property type="evidence" value="ECO:0007669"/>
    <property type="project" value="TreeGrafter"/>
</dbReference>
<evidence type="ECO:0000256" key="8">
    <source>
        <dbReference type="SAM" id="Phobius"/>
    </source>
</evidence>
<dbReference type="Pfam" id="PF00632">
    <property type="entry name" value="HECT"/>
    <property type="match status" value="1"/>
</dbReference>
<dbReference type="InterPro" id="IPR013783">
    <property type="entry name" value="Ig-like_fold"/>
</dbReference>
<gene>
    <name evidence="10" type="ORF">NP493_1590g00048</name>
</gene>
<comment type="pathway">
    <text evidence="2">Protein modification; protein ubiquitination.</text>
</comment>
<evidence type="ECO:0000256" key="1">
    <source>
        <dbReference type="ARBA" id="ARBA00000885"/>
    </source>
</evidence>
<dbReference type="SMART" id="SM00119">
    <property type="entry name" value="HECTc"/>
    <property type="match status" value="1"/>
</dbReference>
<dbReference type="PANTHER" id="PTHR11254">
    <property type="entry name" value="HECT DOMAIN UBIQUITIN-PROTEIN LIGASE"/>
    <property type="match status" value="1"/>
</dbReference>
<organism evidence="10 11">
    <name type="scientific">Ridgeia piscesae</name>
    <name type="common">Tubeworm</name>
    <dbReference type="NCBI Taxonomy" id="27915"/>
    <lineage>
        <taxon>Eukaryota</taxon>
        <taxon>Metazoa</taxon>
        <taxon>Spiralia</taxon>
        <taxon>Lophotrochozoa</taxon>
        <taxon>Annelida</taxon>
        <taxon>Polychaeta</taxon>
        <taxon>Sedentaria</taxon>
        <taxon>Canalipalpata</taxon>
        <taxon>Sabellida</taxon>
        <taxon>Siboglinidae</taxon>
        <taxon>Ridgeia</taxon>
    </lineage>
</organism>
<dbReference type="Proteomes" id="UP001209878">
    <property type="component" value="Unassembled WGS sequence"/>
</dbReference>
<keyword evidence="8" id="KW-0812">Transmembrane</keyword>
<evidence type="ECO:0000256" key="2">
    <source>
        <dbReference type="ARBA" id="ARBA00004906"/>
    </source>
</evidence>
<dbReference type="PANTHER" id="PTHR11254:SF340">
    <property type="entry name" value="APOPTOSIS-RESISTANT E3 UBIQUITIN PROTEIN LIGASE 1"/>
    <property type="match status" value="1"/>
</dbReference>
<dbReference type="CDD" id="cd00078">
    <property type="entry name" value="HECTc"/>
    <property type="match status" value="1"/>
</dbReference>
<dbReference type="SUPFAM" id="SSF56204">
    <property type="entry name" value="Hect, E3 ligase catalytic domain"/>
    <property type="match status" value="2"/>
</dbReference>
<dbReference type="InterPro" id="IPR000569">
    <property type="entry name" value="HECT_dom"/>
</dbReference>
<evidence type="ECO:0000256" key="6">
    <source>
        <dbReference type="PROSITE-ProRule" id="PRU00087"/>
    </source>
</evidence>
<dbReference type="AlphaFoldDB" id="A0AAD9NAR8"/>
<dbReference type="InterPro" id="IPR017868">
    <property type="entry name" value="Filamin/ABP280_repeat-like"/>
</dbReference>
<dbReference type="GO" id="GO:0043066">
    <property type="term" value="P:negative regulation of apoptotic process"/>
    <property type="evidence" value="ECO:0007669"/>
    <property type="project" value="TreeGrafter"/>
</dbReference>
<evidence type="ECO:0000313" key="10">
    <source>
        <dbReference type="EMBL" id="KAK2161321.1"/>
    </source>
</evidence>
<dbReference type="Gene3D" id="2.60.40.10">
    <property type="entry name" value="Immunoglobulins"/>
    <property type="match status" value="1"/>
</dbReference>
<dbReference type="EC" id="2.3.2.26" evidence="3"/>
<keyword evidence="8" id="KW-1133">Transmembrane helix</keyword>
<evidence type="ECO:0000256" key="4">
    <source>
        <dbReference type="ARBA" id="ARBA00022679"/>
    </source>
</evidence>
<dbReference type="InterPro" id="IPR014756">
    <property type="entry name" value="Ig_E-set"/>
</dbReference>
<dbReference type="GO" id="GO:0000209">
    <property type="term" value="P:protein polyubiquitination"/>
    <property type="evidence" value="ECO:0007669"/>
    <property type="project" value="TreeGrafter"/>
</dbReference>
<dbReference type="InterPro" id="IPR035983">
    <property type="entry name" value="Hect_E3_ubiquitin_ligase"/>
</dbReference>
<dbReference type="GO" id="GO:0061630">
    <property type="term" value="F:ubiquitin protein ligase activity"/>
    <property type="evidence" value="ECO:0007669"/>
    <property type="project" value="UniProtKB-EC"/>
</dbReference>
<dbReference type="PROSITE" id="PS50237">
    <property type="entry name" value="HECT"/>
    <property type="match status" value="1"/>
</dbReference>
<dbReference type="Gene3D" id="3.90.1750.10">
    <property type="entry name" value="Hect, E3 ligase catalytic domains"/>
    <property type="match status" value="2"/>
</dbReference>
<keyword evidence="8" id="KW-0472">Membrane</keyword>
<comment type="catalytic activity">
    <reaction evidence="1">
        <text>S-ubiquitinyl-[E2 ubiquitin-conjugating enzyme]-L-cysteine + [acceptor protein]-L-lysine = [E2 ubiquitin-conjugating enzyme]-L-cysteine + N(6)-ubiquitinyl-[acceptor protein]-L-lysine.</text>
        <dbReference type="EC" id="2.3.2.26"/>
    </reaction>
</comment>
<dbReference type="InterPro" id="IPR058738">
    <property type="entry name" value="PH-like_AREL1"/>
</dbReference>
<dbReference type="SUPFAM" id="SSF81296">
    <property type="entry name" value="E set domains"/>
    <property type="match status" value="1"/>
</dbReference>
<evidence type="ECO:0000256" key="5">
    <source>
        <dbReference type="ARBA" id="ARBA00022786"/>
    </source>
</evidence>
<sequence>MAMHPWAVISCVMLALSLWSMYDVVIDDPADSRLQTVDDCRESPVSCTSQSWLRQIGMEQYTSAMSKADTFSDFQKVTQMLNLLRILNIHIMDALYDNARLKPALSDPGQGIIRAPEIASLAFELPPKLESLPDDVKDALKGAALEYRETVILHQWFIDHGIQKYFKWFHLHLHASSLEDLALISPDDVQKNPVWNTQPQLQDYVLVDKLLWELRAHEQVIAKLKGPLWEKFIQTTKVHKLVLRSSWTTLVLILAAMFVYFLKMNYTSFMRHCPSASKHTILDFVTGKYLHLQHSEAVWEWDEPQVVGKTMTFRIKFYQKNGRAYAISKRDKIIIEITREGTQIPLVVEVGGRQAEHNLISVVFTVHRSGDYRIVIMIGTHHIRGSPFIKSFLPGPVDVGQTMFVNHTSTVTCMEGCDHQFLVEPRDTYGNLCVSTQSLHHGKFNITLTETCSKKCWSPTLRVVHDKPGRCIGLKMRIDQGGCYHALATYNGEKLKNGEFTVIALTKQELLSVHNAVAKKNHNLYYEARLLSPDTQHKAKKVFCYISPKPPVVTLDVTVSQPRSGDTQLTIKEFYLKIFPKRLYTFRVCPSTKFQFLGHSDQYHVPVIVIDDGCQAPVSLATKDRNIIAACFTNFLLSNIGGSETFKDKQEFFYHKIRQFHSKRCHDKLPVKVSRWNLLETSMKATKNFSTTEWCKNFEIVFQGEEGLDWGGVRREWFEVVCLQLCSLQVLVFQAWTGVESDGNGLDWGGVRREWFEVVCLQLFDGNKSDLFTRFKDDPQALPDVKLKHYEFAGKIVGKCLYESSLGRSYQRKMVKARFTRSFLAQLIGLRVNYKYFEQDDPELYTSKIKYIEENDVDDMELTFTEEEFKDGKLHKVHELIPNGAKIAVTNENKFQYLDALAQFRLMSSVRDEIDSFLRGLNLLIPDTLLSIFDENELELLMCGTGDYSIADLMKYHSVCGSTPRFQKVLEWFWTIVSGFTQEELARLLQFTTGCSQLPPGGFSELSPHFQISALPEYERLPTAHTCFNQLCLPDYESMESMHKALLTAVNEGNQGFGFI</sequence>
<name>A0AAD9NAR8_RIDPI</name>
<keyword evidence="4" id="KW-0808">Transferase</keyword>
<feature type="domain" description="HECT" evidence="9">
    <location>
        <begin position="696"/>
        <end position="1060"/>
    </location>
</feature>
<dbReference type="InterPro" id="IPR050409">
    <property type="entry name" value="E3_ubiq-protein_ligase"/>
</dbReference>
<comment type="caution">
    <text evidence="10">The sequence shown here is derived from an EMBL/GenBank/DDBJ whole genome shotgun (WGS) entry which is preliminary data.</text>
</comment>
<keyword evidence="5 7" id="KW-0833">Ubl conjugation pathway</keyword>
<evidence type="ECO:0000313" key="11">
    <source>
        <dbReference type="Proteomes" id="UP001209878"/>
    </source>
</evidence>
<dbReference type="PROSITE" id="PS50194">
    <property type="entry name" value="FILAMIN_REPEAT"/>
    <property type="match status" value="1"/>
</dbReference>
<dbReference type="Pfam" id="PF00630">
    <property type="entry name" value="Filamin"/>
    <property type="match status" value="1"/>
</dbReference>
<dbReference type="GO" id="GO:0005829">
    <property type="term" value="C:cytosol"/>
    <property type="evidence" value="ECO:0007669"/>
    <property type="project" value="TreeGrafter"/>
</dbReference>
<proteinExistence type="predicted"/>
<reference evidence="10" key="1">
    <citation type="journal article" date="2023" name="Mol. Biol. Evol.">
        <title>Third-Generation Sequencing Reveals the Adaptive Role of the Epigenome in Three Deep-Sea Polychaetes.</title>
        <authorList>
            <person name="Perez M."/>
            <person name="Aroh O."/>
            <person name="Sun Y."/>
            <person name="Lan Y."/>
            <person name="Juniper S.K."/>
            <person name="Young C.R."/>
            <person name="Angers B."/>
            <person name="Qian P.Y."/>
        </authorList>
    </citation>
    <scope>NUCLEOTIDE SEQUENCE</scope>
    <source>
        <strain evidence="10">R07B-5</strain>
    </source>
</reference>
<evidence type="ECO:0000259" key="9">
    <source>
        <dbReference type="PROSITE" id="PS50237"/>
    </source>
</evidence>
<evidence type="ECO:0000256" key="7">
    <source>
        <dbReference type="PROSITE-ProRule" id="PRU00104"/>
    </source>
</evidence>
<dbReference type="Pfam" id="PF25916">
    <property type="entry name" value="AREL1_PH-like"/>
    <property type="match status" value="1"/>
</dbReference>
<evidence type="ECO:0000256" key="3">
    <source>
        <dbReference type="ARBA" id="ARBA00012485"/>
    </source>
</evidence>